<feature type="transmembrane region" description="Helical" evidence="7">
    <location>
        <begin position="279"/>
        <end position="299"/>
    </location>
</feature>
<evidence type="ECO:0000313" key="12">
    <source>
        <dbReference type="Proteomes" id="UP000264294"/>
    </source>
</evidence>
<dbReference type="GO" id="GO:0022857">
    <property type="term" value="F:transmembrane transporter activity"/>
    <property type="evidence" value="ECO:0007669"/>
    <property type="project" value="InterPro"/>
</dbReference>
<dbReference type="Proteomes" id="UP000029389">
    <property type="component" value="Unassembled WGS sequence"/>
</dbReference>
<dbReference type="SUPFAM" id="SSF103473">
    <property type="entry name" value="MFS general substrate transporter"/>
    <property type="match status" value="1"/>
</dbReference>
<feature type="transmembrane region" description="Helical" evidence="7">
    <location>
        <begin position="214"/>
        <end position="233"/>
    </location>
</feature>
<dbReference type="InterPro" id="IPR011701">
    <property type="entry name" value="MFS"/>
</dbReference>
<comment type="subcellular location">
    <subcellularLocation>
        <location evidence="1">Cell membrane</location>
        <topology evidence="1">Multi-pass membrane protein</topology>
    </subcellularLocation>
</comment>
<dbReference type="PANTHER" id="PTHR43414">
    <property type="entry name" value="MULTIDRUG RESISTANCE PROTEIN MDTG"/>
    <property type="match status" value="1"/>
</dbReference>
<dbReference type="STRING" id="1405.B7492_19190"/>
<evidence type="ECO:0000313" key="9">
    <source>
        <dbReference type="EMBL" id="KFN03637.1"/>
    </source>
</evidence>
<keyword evidence="3" id="KW-1003">Cell membrane</keyword>
<gene>
    <name evidence="10" type="ORF">D0U04_22895</name>
    <name evidence="9" type="ORF">DJ93_484</name>
</gene>
<feature type="transmembrane region" description="Helical" evidence="7">
    <location>
        <begin position="43"/>
        <end position="65"/>
    </location>
</feature>
<accession>A0A090YZ58</accession>
<sequence length="412" mass="44684">MKGKLQHIHPLGMTIIIGTLFARFATSMSIPFLAIYLTTVKGVSAGMTGAIIGTSALVGVFASFIGGNLSDRFGRKSIMMWSIIVWIFVFIGFSVADHVLSFLLLNALNGLCRSFFEPTSRALLSDLTKPEYRLLAYNLRYGAVNVGVAVGPLVGLQLGSAKSTIPFLVAAGVYILYTVVLSFQFKKYPPGEEKGNVEEPVTMLKAISILRKDIVFLVALIGIILSNSGFSHLTTTVSQYFANAHIFEDGVKLFSYMLTVNAIVVVAIQYPVIQMCKRYTPLASIIIGTLFVSGGLFGFGMVESILGAAICTIIFTIGEVLMFSMTDVFIDDIAAPHLKGTYFGAMGFSGIGGVIGPWFGGILLDHYGYQNGFVVFLILAIFSTVAFPVLFVTKSLLKKRYIEDSKTEIHAK</sequence>
<evidence type="ECO:0000256" key="5">
    <source>
        <dbReference type="ARBA" id="ARBA00022989"/>
    </source>
</evidence>
<evidence type="ECO:0000256" key="2">
    <source>
        <dbReference type="ARBA" id="ARBA00022448"/>
    </source>
</evidence>
<feature type="transmembrane region" description="Helical" evidence="7">
    <location>
        <begin position="305"/>
        <end position="330"/>
    </location>
</feature>
<evidence type="ECO:0000256" key="6">
    <source>
        <dbReference type="ARBA" id="ARBA00023136"/>
    </source>
</evidence>
<reference evidence="10 12" key="2">
    <citation type="submission" date="2018-08" db="EMBL/GenBank/DDBJ databases">
        <title>Bacillus clarus sp. nov. strain PS00077A.</title>
        <authorList>
            <person name="Mendez Acevedo M."/>
            <person name="Carroll L."/>
            <person name="Mukherjee M."/>
            <person name="Wiedmann M."/>
            <person name="Kovac J."/>
        </authorList>
    </citation>
    <scope>NUCLEOTIDE SEQUENCE [LARGE SCALE GENOMIC DNA]</scope>
    <source>
        <strain evidence="10 12">PS00077A</strain>
    </source>
</reference>
<evidence type="ECO:0000256" key="4">
    <source>
        <dbReference type="ARBA" id="ARBA00022692"/>
    </source>
</evidence>
<dbReference type="InterPro" id="IPR020846">
    <property type="entry name" value="MFS_dom"/>
</dbReference>
<dbReference type="EMBL" id="JMQC01000008">
    <property type="protein sequence ID" value="KFN03637.1"/>
    <property type="molecule type" value="Genomic_DNA"/>
</dbReference>
<keyword evidence="6 7" id="KW-0472">Membrane</keyword>
<dbReference type="InterPro" id="IPR036259">
    <property type="entry name" value="MFS_trans_sf"/>
</dbReference>
<dbReference type="GO" id="GO:0005886">
    <property type="term" value="C:plasma membrane"/>
    <property type="evidence" value="ECO:0007669"/>
    <property type="project" value="UniProtKB-SubCell"/>
</dbReference>
<evidence type="ECO:0000259" key="8">
    <source>
        <dbReference type="PROSITE" id="PS50850"/>
    </source>
</evidence>
<dbReference type="PROSITE" id="PS00216">
    <property type="entry name" value="SUGAR_TRANSPORT_1"/>
    <property type="match status" value="1"/>
</dbReference>
<dbReference type="InterPro" id="IPR005829">
    <property type="entry name" value="Sugar_transporter_CS"/>
</dbReference>
<feature type="transmembrane region" description="Helical" evidence="7">
    <location>
        <begin position="12"/>
        <end position="37"/>
    </location>
</feature>
<evidence type="ECO:0000256" key="3">
    <source>
        <dbReference type="ARBA" id="ARBA00022475"/>
    </source>
</evidence>
<feature type="transmembrane region" description="Helical" evidence="7">
    <location>
        <begin position="372"/>
        <end position="392"/>
    </location>
</feature>
<dbReference type="PATRIC" id="fig|1405.8.peg.657"/>
<dbReference type="Pfam" id="PF07690">
    <property type="entry name" value="MFS_1"/>
    <property type="match status" value="1"/>
</dbReference>
<feature type="domain" description="Major facilitator superfamily (MFS) profile" evidence="8">
    <location>
        <begin position="11"/>
        <end position="398"/>
    </location>
</feature>
<evidence type="ECO:0000256" key="1">
    <source>
        <dbReference type="ARBA" id="ARBA00004651"/>
    </source>
</evidence>
<feature type="transmembrane region" description="Helical" evidence="7">
    <location>
        <begin position="165"/>
        <end position="185"/>
    </location>
</feature>
<name>A0A090YZ58_9BACI</name>
<reference evidence="9 11" key="1">
    <citation type="submission" date="2014-04" db="EMBL/GenBank/DDBJ databases">
        <authorList>
            <person name="Bishop-Lilly K.A."/>
            <person name="Broomall S.M."/>
            <person name="Chain P.S."/>
            <person name="Chertkov O."/>
            <person name="Coyne S.R."/>
            <person name="Daligault H.E."/>
            <person name="Davenport K.W."/>
            <person name="Erkkila T."/>
            <person name="Frey K.G."/>
            <person name="Gibbons H.S."/>
            <person name="Gu W."/>
            <person name="Jaissle J."/>
            <person name="Johnson S.L."/>
            <person name="Koroleva G.I."/>
            <person name="Ladner J.T."/>
            <person name="Lo C.-C."/>
            <person name="Minogue T.D."/>
            <person name="Munk C."/>
            <person name="Palacios G.F."/>
            <person name="Redden C.L."/>
            <person name="Rosenzweig C.N."/>
            <person name="Scholz M.B."/>
            <person name="Teshima H."/>
            <person name="Xu Y."/>
        </authorList>
    </citation>
    <scope>NUCLEOTIDE SEQUENCE [LARGE SCALE GENOMIC DNA]</scope>
    <source>
        <strain evidence="9 11">BHP</strain>
    </source>
</reference>
<proteinExistence type="predicted"/>
<protein>
    <submittedName>
        <fullName evidence="10">MFS transporter</fullName>
    </submittedName>
    <submittedName>
        <fullName evidence="9">Major Facilitator Superfamily protein</fullName>
    </submittedName>
</protein>
<keyword evidence="2" id="KW-0813">Transport</keyword>
<keyword evidence="4 7" id="KW-0812">Transmembrane</keyword>
<dbReference type="CDD" id="cd17329">
    <property type="entry name" value="MFS_MdtH_MDR_like"/>
    <property type="match status" value="1"/>
</dbReference>
<dbReference type="Proteomes" id="UP000264294">
    <property type="component" value="Unassembled WGS sequence"/>
</dbReference>
<dbReference type="PROSITE" id="PS50850">
    <property type="entry name" value="MFS"/>
    <property type="match status" value="1"/>
</dbReference>
<comment type="caution">
    <text evidence="9">The sequence shown here is derived from an EMBL/GenBank/DDBJ whole genome shotgun (WGS) entry which is preliminary data.</text>
</comment>
<evidence type="ECO:0000313" key="11">
    <source>
        <dbReference type="Proteomes" id="UP000029389"/>
    </source>
</evidence>
<organism evidence="9 11">
    <name type="scientific">Bacillus clarus</name>
    <dbReference type="NCBI Taxonomy" id="2338372"/>
    <lineage>
        <taxon>Bacteria</taxon>
        <taxon>Bacillati</taxon>
        <taxon>Bacillota</taxon>
        <taxon>Bacilli</taxon>
        <taxon>Bacillales</taxon>
        <taxon>Bacillaceae</taxon>
        <taxon>Bacillus</taxon>
        <taxon>Bacillus cereus group</taxon>
    </lineage>
</organism>
<feature type="transmembrane region" description="Helical" evidence="7">
    <location>
        <begin position="253"/>
        <end position="272"/>
    </location>
</feature>
<dbReference type="PANTHER" id="PTHR43414:SF1">
    <property type="entry name" value="PEPTIDE PERMEASE"/>
    <property type="match status" value="1"/>
</dbReference>
<evidence type="ECO:0000256" key="7">
    <source>
        <dbReference type="SAM" id="Phobius"/>
    </source>
</evidence>
<dbReference type="Gene3D" id="1.20.1250.20">
    <property type="entry name" value="MFS general substrate transporter like domains"/>
    <property type="match status" value="1"/>
</dbReference>
<dbReference type="AlphaFoldDB" id="A0A090YZ58"/>
<dbReference type="RefSeq" id="WP_042979141.1">
    <property type="nucleotide sequence ID" value="NZ_JMQC01000008.1"/>
</dbReference>
<feature type="transmembrane region" description="Helical" evidence="7">
    <location>
        <begin position="77"/>
        <end position="93"/>
    </location>
</feature>
<feature type="transmembrane region" description="Helical" evidence="7">
    <location>
        <begin position="137"/>
        <end position="159"/>
    </location>
</feature>
<keyword evidence="12" id="KW-1185">Reference proteome</keyword>
<dbReference type="EMBL" id="QVOD01000039">
    <property type="protein sequence ID" value="RFT64020.1"/>
    <property type="molecule type" value="Genomic_DNA"/>
</dbReference>
<evidence type="ECO:0000313" key="10">
    <source>
        <dbReference type="EMBL" id="RFT64020.1"/>
    </source>
</evidence>
<feature type="transmembrane region" description="Helical" evidence="7">
    <location>
        <begin position="342"/>
        <end position="360"/>
    </location>
</feature>
<keyword evidence="5 7" id="KW-1133">Transmembrane helix</keyword>